<evidence type="ECO:0000313" key="3">
    <source>
        <dbReference type="Proteomes" id="UP001157006"/>
    </source>
</evidence>
<reference evidence="2 3" key="1">
    <citation type="submission" date="2023-01" db="EMBL/GenBank/DDBJ databases">
        <authorList>
            <person name="Kreplak J."/>
        </authorList>
    </citation>
    <scope>NUCLEOTIDE SEQUENCE [LARGE SCALE GENOMIC DNA]</scope>
</reference>
<feature type="region of interest" description="Disordered" evidence="1">
    <location>
        <begin position="1"/>
        <end position="30"/>
    </location>
</feature>
<evidence type="ECO:0000313" key="2">
    <source>
        <dbReference type="EMBL" id="CAI8610813.1"/>
    </source>
</evidence>
<name>A0AAV1ANE5_VICFA</name>
<gene>
    <name evidence="2" type="ORF">VFH_IV199920</name>
</gene>
<organism evidence="2 3">
    <name type="scientific">Vicia faba</name>
    <name type="common">Broad bean</name>
    <name type="synonym">Faba vulgaris</name>
    <dbReference type="NCBI Taxonomy" id="3906"/>
    <lineage>
        <taxon>Eukaryota</taxon>
        <taxon>Viridiplantae</taxon>
        <taxon>Streptophyta</taxon>
        <taxon>Embryophyta</taxon>
        <taxon>Tracheophyta</taxon>
        <taxon>Spermatophyta</taxon>
        <taxon>Magnoliopsida</taxon>
        <taxon>eudicotyledons</taxon>
        <taxon>Gunneridae</taxon>
        <taxon>Pentapetalae</taxon>
        <taxon>rosids</taxon>
        <taxon>fabids</taxon>
        <taxon>Fabales</taxon>
        <taxon>Fabaceae</taxon>
        <taxon>Papilionoideae</taxon>
        <taxon>50 kb inversion clade</taxon>
        <taxon>NPAAA clade</taxon>
        <taxon>Hologalegina</taxon>
        <taxon>IRL clade</taxon>
        <taxon>Fabeae</taxon>
        <taxon>Vicia</taxon>
    </lineage>
</organism>
<accession>A0AAV1ANE5</accession>
<keyword evidence="3" id="KW-1185">Reference proteome</keyword>
<feature type="region of interest" description="Disordered" evidence="1">
    <location>
        <begin position="49"/>
        <end position="77"/>
    </location>
</feature>
<dbReference type="Proteomes" id="UP001157006">
    <property type="component" value="Chromosome 4"/>
</dbReference>
<dbReference type="EMBL" id="OX451739">
    <property type="protein sequence ID" value="CAI8610813.1"/>
    <property type="molecule type" value="Genomic_DNA"/>
</dbReference>
<feature type="compositionally biased region" description="Basic and acidic residues" evidence="1">
    <location>
        <begin position="17"/>
        <end position="27"/>
    </location>
</feature>
<proteinExistence type="predicted"/>
<dbReference type="AlphaFoldDB" id="A0AAV1ANE5"/>
<evidence type="ECO:0000256" key="1">
    <source>
        <dbReference type="SAM" id="MobiDB-lite"/>
    </source>
</evidence>
<protein>
    <submittedName>
        <fullName evidence="2">Uncharacterized protein</fullName>
    </submittedName>
</protein>
<sequence length="124" mass="13974">MMKRPRQNPSAYPDVRSQAESRRDGSPLKKKVQLHALQKNGADIGVLFKNRDNPLEGSHPNGFAPLKQPTNYGNVSPAAAYSQKNLHFPKGSIDYERTPIHFGKYQEPLFFYPSFFTNASPDNP</sequence>